<dbReference type="InterPro" id="IPR017998">
    <property type="entry name" value="Chaperone_TCP-1"/>
</dbReference>
<reference evidence="7" key="1">
    <citation type="journal article" date="2015" name="Nat. Genet.">
        <title>The genome and transcriptome of the zoonotic hookworm Ancylostoma ceylanicum identify infection-specific gene families.</title>
        <authorList>
            <person name="Schwarz E.M."/>
            <person name="Hu Y."/>
            <person name="Antoshechkin I."/>
            <person name="Miller M.M."/>
            <person name="Sternberg P.W."/>
            <person name="Aroian R.V."/>
        </authorList>
    </citation>
    <scope>NUCLEOTIDE SEQUENCE</scope>
    <source>
        <strain evidence="7">HY135</strain>
    </source>
</reference>
<protein>
    <recommendedName>
        <fullName evidence="5">NOMO seventh transthyretin-like domain-containing protein</fullName>
    </recommendedName>
</protein>
<evidence type="ECO:0000256" key="4">
    <source>
        <dbReference type="SAM" id="MobiDB-lite"/>
    </source>
</evidence>
<feature type="region of interest" description="Disordered" evidence="4">
    <location>
        <begin position="380"/>
        <end position="417"/>
    </location>
</feature>
<evidence type="ECO:0000256" key="3">
    <source>
        <dbReference type="ARBA" id="ARBA00023186"/>
    </source>
</evidence>
<name>A0A016W894_9BILA</name>
<keyword evidence="7" id="KW-1185">Reference proteome</keyword>
<evidence type="ECO:0000313" key="7">
    <source>
        <dbReference type="Proteomes" id="UP000024635"/>
    </source>
</evidence>
<keyword evidence="3" id="KW-0143">Chaperone</keyword>
<dbReference type="EMBL" id="JARK01000638">
    <property type="protein sequence ID" value="EYC35517.1"/>
    <property type="molecule type" value="Genomic_DNA"/>
</dbReference>
<gene>
    <name evidence="6" type="primary">Acey_s1038.g3468</name>
    <name evidence="6" type="ORF">Y032_1038g3468</name>
</gene>
<dbReference type="OrthoDB" id="496at2759"/>
<keyword evidence="1" id="KW-0547">Nucleotide-binding</keyword>
<keyword evidence="2" id="KW-0067">ATP-binding</keyword>
<evidence type="ECO:0000259" key="5">
    <source>
        <dbReference type="Pfam" id="PF23141"/>
    </source>
</evidence>
<dbReference type="GO" id="GO:0005524">
    <property type="term" value="F:ATP binding"/>
    <property type="evidence" value="ECO:0007669"/>
    <property type="project" value="UniProtKB-KW"/>
</dbReference>
<dbReference type="Proteomes" id="UP000024635">
    <property type="component" value="Unassembled WGS sequence"/>
</dbReference>
<comment type="caution">
    <text evidence="6">The sequence shown here is derived from an EMBL/GenBank/DDBJ whole genome shotgun (WGS) entry which is preliminary data.</text>
</comment>
<accession>A0A016W894</accession>
<proteinExistence type="predicted"/>
<dbReference type="GO" id="GO:0140662">
    <property type="term" value="F:ATP-dependent protein folding chaperone"/>
    <property type="evidence" value="ECO:0007669"/>
    <property type="project" value="InterPro"/>
</dbReference>
<dbReference type="AlphaFoldDB" id="A0A016W894"/>
<dbReference type="Gene3D" id="3.50.7.10">
    <property type="entry name" value="GroEL"/>
    <property type="match status" value="1"/>
</dbReference>
<dbReference type="InterPro" id="IPR056319">
    <property type="entry name" value="NOMO_7th"/>
</dbReference>
<dbReference type="SUPFAM" id="SSF52029">
    <property type="entry name" value="GroEL apical domain-like"/>
    <property type="match status" value="1"/>
</dbReference>
<organism evidence="6 7">
    <name type="scientific">Ancylostoma ceylanicum</name>
    <dbReference type="NCBI Taxonomy" id="53326"/>
    <lineage>
        <taxon>Eukaryota</taxon>
        <taxon>Metazoa</taxon>
        <taxon>Ecdysozoa</taxon>
        <taxon>Nematoda</taxon>
        <taxon>Chromadorea</taxon>
        <taxon>Rhabditida</taxon>
        <taxon>Rhabditina</taxon>
        <taxon>Rhabditomorpha</taxon>
        <taxon>Strongyloidea</taxon>
        <taxon>Ancylostomatidae</taxon>
        <taxon>Ancylostomatinae</taxon>
        <taxon>Ancylostoma</taxon>
    </lineage>
</organism>
<evidence type="ECO:0000256" key="2">
    <source>
        <dbReference type="ARBA" id="ARBA00022840"/>
    </source>
</evidence>
<feature type="region of interest" description="Disordered" evidence="4">
    <location>
        <begin position="310"/>
        <end position="331"/>
    </location>
</feature>
<evidence type="ECO:0000256" key="1">
    <source>
        <dbReference type="ARBA" id="ARBA00022741"/>
    </source>
</evidence>
<dbReference type="Pfam" id="PF23141">
    <property type="entry name" value="Ig_NOMO"/>
    <property type="match status" value="1"/>
</dbReference>
<dbReference type="Pfam" id="PF00118">
    <property type="entry name" value="Cpn60_TCP1"/>
    <property type="match status" value="1"/>
</dbReference>
<feature type="domain" description="NOMO seventh transthyretin-like" evidence="5">
    <location>
        <begin position="240"/>
        <end position="291"/>
    </location>
</feature>
<evidence type="ECO:0000313" key="6">
    <source>
        <dbReference type="EMBL" id="EYC35517.1"/>
    </source>
</evidence>
<dbReference type="PANTHER" id="PTHR11353">
    <property type="entry name" value="CHAPERONIN"/>
    <property type="match status" value="1"/>
</dbReference>
<dbReference type="InterPro" id="IPR027409">
    <property type="entry name" value="GroEL-like_apical_dom_sf"/>
</dbReference>
<dbReference type="InterPro" id="IPR002423">
    <property type="entry name" value="Cpn60/GroEL/TCP-1"/>
</dbReference>
<sequence>MFKIPHLWKKWRDEGAIEYRRAVYGNSPNRPRHCAHGKSARESVLVKGYALNCTLASQAMLLLVFNTKIACLDFSLQKAKMHLGISVVVEEEFDITKRRIEKILKAGANIVLTTEEIDGLCQKQFVETGAIAVRRCRKTDLKRIVKATGATLISSLATLEGDEAFDPTLLGHAEEVVQEHISDDELIWIKGPKACTASSIILRGRNLSFATAHNISQSYAHSRCITTNWVLRNIFSYYPLEKEWSHSDKKQLKGDISAPAGLSSICVSLQGRYHIQLITCMNFDPQQFDINGRLLFHDMFDTFSVLGKRPEEEEQLGGEPEGNEEVREGGGLRALRRPRLSVFDNPERYRVGYRRRRGAGQQELYNQHLKLLAVTSTEEDGCEVNSCEQSERKERSGSPASAGRTDWCCDITSSQPL</sequence>